<dbReference type="InterPro" id="IPR042797">
    <property type="entry name" value="GRXCR1"/>
</dbReference>
<reference evidence="4" key="2">
    <citation type="submission" date="2022-10" db="EMBL/GenBank/DDBJ databases">
        <authorList>
            <consortium name="ENA_rothamsted_submissions"/>
            <consortium name="culmorum"/>
            <person name="King R."/>
        </authorList>
    </citation>
    <scope>NUCLEOTIDE SEQUENCE</scope>
</reference>
<sequence>MKVSKYFFLLAFLVIFLNSKTTAGGSRNDRQLHQSGFTTRAPLIHRVRERLTSILMHNHENIAYHHQLYHQHQHNYWNILHGHLYTTPMVPVSQSTVTAISLNSTTTFPETTSSILPTSTESTESSTSSSTTTLSPQKNSQAVTLPFFITTPTTEAIKQSTTLATETSTIQSTTIESTTTKTEPTTTKTVPTMSRTESTTSRTEQTTSKTVPTTSKTESTTSRTDPTTTRTEPTTTKTVPTTSRTESTTSRTEQTTSKTVPTTSKTVPTTSRTEPTTSKTEPTTSKTEPTASRTETTTSRTESTTSRTDPTTSRTEQTTSKTVPTMSKTESTTSRTDPTTTRTEPTTTKTVPTTSRTESTTSRTEQTTSKTVPTTSKTVPTTSRTEPTTSKTEPTTSKTEPTASRTETTTSRTESTTSRTDPTTSRTEPTTTKTVPTTSRNEPTTSKTVPTTSKTESTTSTIQSTISKTTPNSMETSPTIASTTTTPLKDPCDDRKTLYANGVALIKLCYINESLTWFEAEEKCLSLKYRLFEINTYFKEISMFNYFKDFAVNNEFHWVNGIAVYTATSTDWYVVDPNQVWNYTSNNWYGLVKAPVPGLCLGIIFVSGAGKFTTKDCDVFHSTFCQQAQNIQICGSINDCFDASNKKSKMLIAYNNNSQNNDDQQHISSDGEKLKRSLVSFQPSSESDENFSDESQHRHILKIQISPTTAVVKAIAATRNSSSSEIVDNSKLNKSSSIIVNSNSNNSKSKKMSVVSGKRCENDSIYRNVTIIRNSNNDDNEFDDDQFEKDEYDIENLSDDQKLVLNGHHITVKCGSGSAKINNKLIRNKTEIIQLTNGHSGSGNIMNIVNSNNSNGIILSSGQCSPEECISVNGEDHLDSGTCSDVEINVGYGLITKSMPSSPPPLPPKGLKKIAKLSESTFSDASSASSSSDSMQYQHQQIDDQLKSPDLIRSIENSTKLNQSIKNKENDMISVLLPTSLLHDIRNHSMKAFLQSSLIHGEDDDDSENDIVLQYDSGELNYIDIDFSNEKSEEVKEEIVIKEHFVEKSEKSKNNKTIVDFFEDDKFYKFHLNENTASEDDKTAATHEESDESFAGYKDLRSGTSTIRSAKGTIRGVKNRVRNGIATFLQMQQSTIKNFKEKDGGKIVLYTTSMGVVRTTYAKCQAMKQILRTLMVKFEERDVFMCFNHQKEIRERMQSDDIDVPQLFVDGHYIGNADQVERLNETGELRMMLKPFKVISSYQNINSWC</sequence>
<reference evidence="4" key="1">
    <citation type="submission" date="2022-01" db="EMBL/GenBank/DDBJ databases">
        <authorList>
            <person name="King R."/>
        </authorList>
    </citation>
    <scope>NUCLEOTIDE SEQUENCE</scope>
</reference>
<feature type="region of interest" description="Disordered" evidence="1">
    <location>
        <begin position="159"/>
        <end position="487"/>
    </location>
</feature>
<evidence type="ECO:0000313" key="4">
    <source>
        <dbReference type="EMBL" id="CAH1717925.1"/>
    </source>
</evidence>
<dbReference type="CDD" id="cd00037">
    <property type="entry name" value="CLECT"/>
    <property type="match status" value="1"/>
</dbReference>
<feature type="compositionally biased region" description="Low complexity" evidence="1">
    <location>
        <begin position="160"/>
        <end position="487"/>
    </location>
</feature>
<dbReference type="InterPro" id="IPR016186">
    <property type="entry name" value="C-type_lectin-like/link_sf"/>
</dbReference>
<proteinExistence type="predicted"/>
<evidence type="ECO:0000313" key="5">
    <source>
        <dbReference type="Proteomes" id="UP001153620"/>
    </source>
</evidence>
<evidence type="ECO:0000256" key="2">
    <source>
        <dbReference type="SAM" id="SignalP"/>
    </source>
</evidence>
<dbReference type="PROSITE" id="PS50041">
    <property type="entry name" value="C_TYPE_LECTIN_2"/>
    <property type="match status" value="1"/>
</dbReference>
<dbReference type="InterPro" id="IPR001304">
    <property type="entry name" value="C-type_lectin-like"/>
</dbReference>
<dbReference type="Gene3D" id="3.10.100.10">
    <property type="entry name" value="Mannose-Binding Protein A, subunit A"/>
    <property type="match status" value="1"/>
</dbReference>
<dbReference type="Gene3D" id="3.40.30.10">
    <property type="entry name" value="Glutaredoxin"/>
    <property type="match status" value="1"/>
</dbReference>
<dbReference type="InterPro" id="IPR036249">
    <property type="entry name" value="Thioredoxin-like_sf"/>
</dbReference>
<dbReference type="EMBL" id="OU895878">
    <property type="protein sequence ID" value="CAH1717925.1"/>
    <property type="molecule type" value="Genomic_DNA"/>
</dbReference>
<dbReference type="InterPro" id="IPR016187">
    <property type="entry name" value="CTDL_fold"/>
</dbReference>
<dbReference type="PANTHER" id="PTHR46990">
    <property type="entry name" value="GLUTAREDOXIN DOMAIN-CONTAINING CYSTEINE-RICH PROTEIN 1"/>
    <property type="match status" value="1"/>
</dbReference>
<name>A0A9P0IWN3_9DIPT</name>
<dbReference type="SUPFAM" id="SSF52833">
    <property type="entry name" value="Thioredoxin-like"/>
    <property type="match status" value="1"/>
</dbReference>
<feature type="domain" description="C-type lectin" evidence="3">
    <location>
        <begin position="509"/>
        <end position="626"/>
    </location>
</feature>
<dbReference type="Pfam" id="PF00462">
    <property type="entry name" value="Glutaredoxin"/>
    <property type="match status" value="1"/>
</dbReference>
<dbReference type="AlphaFoldDB" id="A0A9P0IWN3"/>
<protein>
    <recommendedName>
        <fullName evidence="3">C-type lectin domain-containing protein</fullName>
    </recommendedName>
</protein>
<keyword evidence="2" id="KW-0732">Signal</keyword>
<feature type="compositionally biased region" description="Low complexity" evidence="1">
    <location>
        <begin position="109"/>
        <end position="136"/>
    </location>
</feature>
<dbReference type="PANTHER" id="PTHR46990:SF1">
    <property type="entry name" value="GLUTAREDOXIN DOMAIN-CONTAINING CYSTEINE-RICH PROTEIN 1"/>
    <property type="match status" value="1"/>
</dbReference>
<feature type="region of interest" description="Disordered" evidence="1">
    <location>
        <begin position="108"/>
        <end position="139"/>
    </location>
</feature>
<gene>
    <name evidence="4" type="ORF">CHIRRI_LOCUS5377</name>
</gene>
<keyword evidence="5" id="KW-1185">Reference proteome</keyword>
<dbReference type="InterPro" id="IPR002109">
    <property type="entry name" value="Glutaredoxin"/>
</dbReference>
<dbReference type="GO" id="GO:0007605">
    <property type="term" value="P:sensory perception of sound"/>
    <property type="evidence" value="ECO:0007669"/>
    <property type="project" value="InterPro"/>
</dbReference>
<dbReference type="PROSITE" id="PS51354">
    <property type="entry name" value="GLUTAREDOXIN_2"/>
    <property type="match status" value="1"/>
</dbReference>
<organism evidence="4 5">
    <name type="scientific">Chironomus riparius</name>
    <dbReference type="NCBI Taxonomy" id="315576"/>
    <lineage>
        <taxon>Eukaryota</taxon>
        <taxon>Metazoa</taxon>
        <taxon>Ecdysozoa</taxon>
        <taxon>Arthropoda</taxon>
        <taxon>Hexapoda</taxon>
        <taxon>Insecta</taxon>
        <taxon>Pterygota</taxon>
        <taxon>Neoptera</taxon>
        <taxon>Endopterygota</taxon>
        <taxon>Diptera</taxon>
        <taxon>Nematocera</taxon>
        <taxon>Chironomoidea</taxon>
        <taxon>Chironomidae</taxon>
        <taxon>Chironominae</taxon>
        <taxon>Chironomus</taxon>
    </lineage>
</organism>
<evidence type="ECO:0000256" key="1">
    <source>
        <dbReference type="SAM" id="MobiDB-lite"/>
    </source>
</evidence>
<feature type="chain" id="PRO_5040237032" description="C-type lectin domain-containing protein" evidence="2">
    <location>
        <begin position="24"/>
        <end position="1249"/>
    </location>
</feature>
<feature type="signal peptide" evidence="2">
    <location>
        <begin position="1"/>
        <end position="23"/>
    </location>
</feature>
<dbReference type="SUPFAM" id="SSF56436">
    <property type="entry name" value="C-type lectin-like"/>
    <property type="match status" value="1"/>
</dbReference>
<accession>A0A9P0IWN3</accession>
<evidence type="ECO:0000259" key="3">
    <source>
        <dbReference type="PROSITE" id="PS50041"/>
    </source>
</evidence>
<dbReference type="Proteomes" id="UP001153620">
    <property type="component" value="Chromosome 2"/>
</dbReference>